<reference evidence="1 2" key="1">
    <citation type="submission" date="2016-09" db="EMBL/GenBank/DDBJ databases">
        <title>Extensive genetic diversity and differential bi-allelic expression allows diatom success in the polar Southern Ocean.</title>
        <authorList>
            <consortium name="DOE Joint Genome Institute"/>
            <person name="Mock T."/>
            <person name="Otillar R.P."/>
            <person name="Strauss J."/>
            <person name="Dupont C."/>
            <person name="Frickenhaus S."/>
            <person name="Maumus F."/>
            <person name="Mcmullan M."/>
            <person name="Sanges R."/>
            <person name="Schmutz J."/>
            <person name="Toseland A."/>
            <person name="Valas R."/>
            <person name="Veluchamy A."/>
            <person name="Ward B.J."/>
            <person name="Allen A."/>
            <person name="Barry K."/>
            <person name="Falciatore A."/>
            <person name="Ferrante M."/>
            <person name="Fortunato A.E."/>
            <person name="Gloeckner G."/>
            <person name="Gruber A."/>
            <person name="Hipkin R."/>
            <person name="Janech M."/>
            <person name="Kroth P."/>
            <person name="Leese F."/>
            <person name="Lindquist E."/>
            <person name="Lyon B.R."/>
            <person name="Martin J."/>
            <person name="Mayer C."/>
            <person name="Parker M."/>
            <person name="Quesneville H."/>
            <person name="Raymond J."/>
            <person name="Uhlig C."/>
            <person name="Valentin K.U."/>
            <person name="Worden A.Z."/>
            <person name="Armbrust E.V."/>
            <person name="Bowler C."/>
            <person name="Green B."/>
            <person name="Moulton V."/>
            <person name="Van Oosterhout C."/>
            <person name="Grigoriev I."/>
        </authorList>
    </citation>
    <scope>NUCLEOTIDE SEQUENCE [LARGE SCALE GENOMIC DNA]</scope>
    <source>
        <strain evidence="1 2">CCMP1102</strain>
    </source>
</reference>
<accession>A0A1E7EUH0</accession>
<dbReference type="OrthoDB" id="76265at2759"/>
<proteinExistence type="predicted"/>
<organism evidence="1 2">
    <name type="scientific">Fragilariopsis cylindrus CCMP1102</name>
    <dbReference type="NCBI Taxonomy" id="635003"/>
    <lineage>
        <taxon>Eukaryota</taxon>
        <taxon>Sar</taxon>
        <taxon>Stramenopiles</taxon>
        <taxon>Ochrophyta</taxon>
        <taxon>Bacillariophyta</taxon>
        <taxon>Bacillariophyceae</taxon>
        <taxon>Bacillariophycidae</taxon>
        <taxon>Bacillariales</taxon>
        <taxon>Bacillariaceae</taxon>
        <taxon>Fragilariopsis</taxon>
    </lineage>
</organism>
<dbReference type="AlphaFoldDB" id="A0A1E7EUH0"/>
<gene>
    <name evidence="1" type="ORF">FRACYDRAFT_212158</name>
</gene>
<keyword evidence="2" id="KW-1185">Reference proteome</keyword>
<dbReference type="PANTHER" id="PTHR34496:SF10">
    <property type="entry name" value="GLCNAC TRANSFERASE"/>
    <property type="match status" value="1"/>
</dbReference>
<dbReference type="InterPro" id="IPR021067">
    <property type="entry name" value="Glycosyltransferase"/>
</dbReference>
<dbReference type="Proteomes" id="UP000095751">
    <property type="component" value="Unassembled WGS sequence"/>
</dbReference>
<dbReference type="KEGG" id="fcy:FRACYDRAFT_212158"/>
<dbReference type="PANTHER" id="PTHR34496">
    <property type="entry name" value="GLCNAC TRANSFERASE-RELATED"/>
    <property type="match status" value="1"/>
</dbReference>
<evidence type="ECO:0000313" key="1">
    <source>
        <dbReference type="EMBL" id="OEU09445.1"/>
    </source>
</evidence>
<dbReference type="EMBL" id="KV784375">
    <property type="protein sequence ID" value="OEU09445.1"/>
    <property type="molecule type" value="Genomic_DNA"/>
</dbReference>
<protein>
    <submittedName>
        <fullName evidence="1">Uncharacterized protein</fullName>
    </submittedName>
</protein>
<evidence type="ECO:0000313" key="2">
    <source>
        <dbReference type="Proteomes" id="UP000095751"/>
    </source>
</evidence>
<dbReference type="Gene3D" id="3.90.550.10">
    <property type="entry name" value="Spore Coat Polysaccharide Biosynthesis Protein SpsA, Chain A"/>
    <property type="match status" value="1"/>
</dbReference>
<dbReference type="Pfam" id="PF11397">
    <property type="entry name" value="GlcNAc"/>
    <property type="match status" value="2"/>
</dbReference>
<name>A0A1E7EUH0_9STRA</name>
<dbReference type="SUPFAM" id="SSF53448">
    <property type="entry name" value="Nucleotide-diphospho-sugar transferases"/>
    <property type="match status" value="1"/>
</dbReference>
<dbReference type="InterPro" id="IPR029044">
    <property type="entry name" value="Nucleotide-diphossugar_trans"/>
</dbReference>
<sequence>MPIRRDDGSIFLSLASYRDENCINTIKWAYEKAKNPERLFVGLVQQNCHKDCMSGGKKYCDNGQVRILNIDEPESLGPYAARYFASKMWFGEQWFMQTDAHMTFAKHWDAISIDMLKRSPAKKPVISHYPPPHTADLDQAATEPAARLCGPMFATSDLENQIIRLEGGNDYDKKHLDVPRFAPFTAAGYFVAHSDFLREVPFDPFLPWIFMGEEIIMSTRLWTSGYDIFSPSQNVVGHMYARRHKPKFWESVCFVQFVDTLHVRKKK</sequence>
<dbReference type="InParanoid" id="A0A1E7EUH0"/>